<reference evidence="1" key="1">
    <citation type="submission" date="2020-05" db="EMBL/GenBank/DDBJ databases">
        <authorList>
            <person name="Chiriac C."/>
            <person name="Salcher M."/>
            <person name="Ghai R."/>
            <person name="Kavagutti S V."/>
        </authorList>
    </citation>
    <scope>NUCLEOTIDE SEQUENCE</scope>
</reference>
<proteinExistence type="predicted"/>
<accession>A0A6J6PJH2</accession>
<name>A0A6J6PJH2_9ZZZZ</name>
<evidence type="ECO:0000313" key="1">
    <source>
        <dbReference type="EMBL" id="CAB4699640.1"/>
    </source>
</evidence>
<gene>
    <name evidence="1" type="ORF">UFOPK2592_00682</name>
</gene>
<dbReference type="AlphaFoldDB" id="A0A6J6PJH2"/>
<protein>
    <submittedName>
        <fullName evidence="1">Unannotated protein</fullName>
    </submittedName>
</protein>
<sequence>MLALREELSAEKFFTSALANLSIANMIVCASCAGKNATKVHIPSDSGKSETFLASRAIDTASSNSFGANLAIVDLTLFATCEGVWNSA</sequence>
<organism evidence="1">
    <name type="scientific">freshwater metagenome</name>
    <dbReference type="NCBI Taxonomy" id="449393"/>
    <lineage>
        <taxon>unclassified sequences</taxon>
        <taxon>metagenomes</taxon>
        <taxon>ecological metagenomes</taxon>
    </lineage>
</organism>
<dbReference type="EMBL" id="CAEZXU010000049">
    <property type="protein sequence ID" value="CAB4699640.1"/>
    <property type="molecule type" value="Genomic_DNA"/>
</dbReference>